<reference evidence="1" key="1">
    <citation type="submission" date="2018-02" db="EMBL/GenBank/DDBJ databases">
        <title>Rhizophora mucronata_Transcriptome.</title>
        <authorList>
            <person name="Meera S.P."/>
            <person name="Sreeshan A."/>
            <person name="Augustine A."/>
        </authorList>
    </citation>
    <scope>NUCLEOTIDE SEQUENCE</scope>
    <source>
        <tissue evidence="1">Leaf</tissue>
    </source>
</reference>
<organism evidence="1">
    <name type="scientific">Rhizophora mucronata</name>
    <name type="common">Asiatic mangrove</name>
    <dbReference type="NCBI Taxonomy" id="61149"/>
    <lineage>
        <taxon>Eukaryota</taxon>
        <taxon>Viridiplantae</taxon>
        <taxon>Streptophyta</taxon>
        <taxon>Embryophyta</taxon>
        <taxon>Tracheophyta</taxon>
        <taxon>Spermatophyta</taxon>
        <taxon>Magnoliopsida</taxon>
        <taxon>eudicotyledons</taxon>
        <taxon>Gunneridae</taxon>
        <taxon>Pentapetalae</taxon>
        <taxon>rosids</taxon>
        <taxon>fabids</taxon>
        <taxon>Malpighiales</taxon>
        <taxon>Rhizophoraceae</taxon>
        <taxon>Rhizophora</taxon>
    </lineage>
</organism>
<protein>
    <submittedName>
        <fullName evidence="1">Uncharacterized protein</fullName>
    </submittedName>
</protein>
<dbReference type="EMBL" id="GGEC01082971">
    <property type="protein sequence ID" value="MBX63455.1"/>
    <property type="molecule type" value="Transcribed_RNA"/>
</dbReference>
<name>A0A2P2Q8Y8_RHIMU</name>
<proteinExistence type="predicted"/>
<accession>A0A2P2Q8Y8</accession>
<dbReference type="AlphaFoldDB" id="A0A2P2Q8Y8"/>
<evidence type="ECO:0000313" key="1">
    <source>
        <dbReference type="EMBL" id="MBX63455.1"/>
    </source>
</evidence>
<sequence length="50" mass="5472">MFLLAFSSTILVESKVSISVGLYALSLAQGKNPGYIVNSHWRHVTLPQTP</sequence>